<dbReference type="Gene3D" id="3.20.20.70">
    <property type="entry name" value="Aldolase class I"/>
    <property type="match status" value="1"/>
</dbReference>
<evidence type="ECO:0000259" key="5">
    <source>
        <dbReference type="PROSITE" id="PS51349"/>
    </source>
</evidence>
<dbReference type="InterPro" id="IPR000262">
    <property type="entry name" value="FMN-dep_DH"/>
</dbReference>
<dbReference type="PANTHER" id="PTHR10578">
    <property type="entry name" value="S -2-HYDROXY-ACID OXIDASE-RELATED"/>
    <property type="match status" value="1"/>
</dbReference>
<dbReference type="STRING" id="2010991.A0A3M2SGI6"/>
<dbReference type="Pfam" id="PF01070">
    <property type="entry name" value="FMN_dh"/>
    <property type="match status" value="1"/>
</dbReference>
<keyword evidence="2" id="KW-0560">Oxidoreductase</keyword>
<proteinExistence type="predicted"/>
<evidence type="ECO:0008006" key="8">
    <source>
        <dbReference type="Google" id="ProtNLM"/>
    </source>
</evidence>
<dbReference type="InterPro" id="IPR036400">
    <property type="entry name" value="Cyt_B5-like_heme/steroid_sf"/>
</dbReference>
<accession>A0A3M2SGI6</accession>
<evidence type="ECO:0000256" key="3">
    <source>
        <dbReference type="SAM" id="MobiDB-lite"/>
    </source>
</evidence>
<evidence type="ECO:0000313" key="7">
    <source>
        <dbReference type="Proteomes" id="UP000277212"/>
    </source>
</evidence>
<dbReference type="Proteomes" id="UP000277212">
    <property type="component" value="Unassembled WGS sequence"/>
</dbReference>
<reference evidence="6 7" key="1">
    <citation type="submission" date="2017-06" db="EMBL/GenBank/DDBJ databases">
        <title>Comparative genomic analysis of Ambrosia Fusariam Clade fungi.</title>
        <authorList>
            <person name="Stajich J.E."/>
            <person name="Carrillo J."/>
            <person name="Kijimoto T."/>
            <person name="Eskalen A."/>
            <person name="O'Donnell K."/>
            <person name="Kasson M."/>
        </authorList>
    </citation>
    <scope>NUCLEOTIDE SEQUENCE [LARGE SCALE GENOMIC DNA]</scope>
    <source>
        <strain evidence="6">UCR3666</strain>
    </source>
</reference>
<dbReference type="InterPro" id="IPR037396">
    <property type="entry name" value="FMN_HAD"/>
</dbReference>
<dbReference type="SUPFAM" id="SSF55856">
    <property type="entry name" value="Cytochrome b5-like heme/steroid binding domain"/>
    <property type="match status" value="1"/>
</dbReference>
<name>A0A3M2SGI6_9HYPO</name>
<sequence>MAQLTTISIGELGRHFQDDNGWMVLNGVVWDFSNFADKHPGGSDIIQQHLGKDGSEAYNEIHSSGMVLRYLGEERKVGVMMDQVEHDVSKKLTKNTANMPGLSSLTNLSQFEQVAKYALSEKAWLYISSATEDGISHAANAVYHQRVMFRPRVLRGVGQVYISTSFLGQQLSCPILIAPTSSIKLTHPDGEVAMARASQVSGVPPIIPSMGSYSVAEVVESLEPSYPFFMQLYVHRDRTETGRLLDDACRLGAKAIIVTVDLPVLSKRETPTSASLGGEGPRDESPVATQQAPTPANTIIDPDLNWQDIKWIRETTKLPVLIKGVQSAEDAKQALAIGCAGIYLSNHGGRALDTAPPATLVLLEIQKTCPEILKQMEVVVDGGFRRGSDVLKAICLGATVVCLGRPFLYALAYGEKGVVLLKEELKTAMQLLGVMNLKQANLSYLNTSRLERLLPFPVTNGAGISRL</sequence>
<evidence type="ECO:0000313" key="6">
    <source>
        <dbReference type="EMBL" id="RMJ16631.1"/>
    </source>
</evidence>
<feature type="domain" description="Cytochrome b5 heme-binding" evidence="4">
    <location>
        <begin position="4"/>
        <end position="81"/>
    </location>
</feature>
<dbReference type="InterPro" id="IPR013785">
    <property type="entry name" value="Aldolase_TIM"/>
</dbReference>
<dbReference type="PROSITE" id="PS50255">
    <property type="entry name" value="CYTOCHROME_B5_2"/>
    <property type="match status" value="1"/>
</dbReference>
<comment type="cofactor">
    <cofactor evidence="1">
        <name>FMN</name>
        <dbReference type="ChEBI" id="CHEBI:58210"/>
    </cofactor>
</comment>
<dbReference type="PANTHER" id="PTHR10578:SF104">
    <property type="entry name" value="CYTOCHROME B2, MITOCHONDRIAL-RELATED"/>
    <property type="match status" value="1"/>
</dbReference>
<feature type="region of interest" description="Disordered" evidence="3">
    <location>
        <begin position="269"/>
        <end position="297"/>
    </location>
</feature>
<dbReference type="AlphaFoldDB" id="A0A3M2SGI6"/>
<evidence type="ECO:0000256" key="2">
    <source>
        <dbReference type="ARBA" id="ARBA00023002"/>
    </source>
</evidence>
<dbReference type="Gene3D" id="3.10.120.10">
    <property type="entry name" value="Cytochrome b5-like heme/steroid binding domain"/>
    <property type="match status" value="1"/>
</dbReference>
<dbReference type="PROSITE" id="PS51349">
    <property type="entry name" value="FMN_HYDROXY_ACID_DH_2"/>
    <property type="match status" value="1"/>
</dbReference>
<dbReference type="InterPro" id="IPR001199">
    <property type="entry name" value="Cyt_B5-like_heme/steroid-bd"/>
</dbReference>
<dbReference type="Pfam" id="PF00173">
    <property type="entry name" value="Cyt-b5"/>
    <property type="match status" value="1"/>
</dbReference>
<dbReference type="EMBL" id="NKUJ01000044">
    <property type="protein sequence ID" value="RMJ16631.1"/>
    <property type="molecule type" value="Genomic_DNA"/>
</dbReference>
<dbReference type="OrthoDB" id="1925334at2759"/>
<feature type="compositionally biased region" description="Polar residues" evidence="3">
    <location>
        <begin position="287"/>
        <end position="297"/>
    </location>
</feature>
<evidence type="ECO:0000259" key="4">
    <source>
        <dbReference type="PROSITE" id="PS50255"/>
    </source>
</evidence>
<dbReference type="SUPFAM" id="SSF51395">
    <property type="entry name" value="FMN-linked oxidoreductases"/>
    <property type="match status" value="1"/>
</dbReference>
<feature type="domain" description="FMN hydroxy acid dehydrogenase" evidence="5">
    <location>
        <begin position="100"/>
        <end position="450"/>
    </location>
</feature>
<keyword evidence="7" id="KW-1185">Reference proteome</keyword>
<evidence type="ECO:0000256" key="1">
    <source>
        <dbReference type="ARBA" id="ARBA00001917"/>
    </source>
</evidence>
<organism evidence="6 7">
    <name type="scientific">Fusarium kuroshium</name>
    <dbReference type="NCBI Taxonomy" id="2010991"/>
    <lineage>
        <taxon>Eukaryota</taxon>
        <taxon>Fungi</taxon>
        <taxon>Dikarya</taxon>
        <taxon>Ascomycota</taxon>
        <taxon>Pezizomycotina</taxon>
        <taxon>Sordariomycetes</taxon>
        <taxon>Hypocreomycetidae</taxon>
        <taxon>Hypocreales</taxon>
        <taxon>Nectriaceae</taxon>
        <taxon>Fusarium</taxon>
        <taxon>Fusarium solani species complex</taxon>
    </lineage>
</organism>
<comment type="caution">
    <text evidence="6">The sequence shown here is derived from an EMBL/GenBank/DDBJ whole genome shotgun (WGS) entry which is preliminary data.</text>
</comment>
<dbReference type="GO" id="GO:0016491">
    <property type="term" value="F:oxidoreductase activity"/>
    <property type="evidence" value="ECO:0007669"/>
    <property type="project" value="UniProtKB-KW"/>
</dbReference>
<protein>
    <recommendedName>
        <fullName evidence="8">Cytochrome b2, mitochondrial</fullName>
    </recommendedName>
</protein>
<dbReference type="SMART" id="SM01117">
    <property type="entry name" value="Cyt-b5"/>
    <property type="match status" value="1"/>
</dbReference>
<gene>
    <name evidence="6" type="ORF">CDV36_003696</name>
</gene>